<dbReference type="EMBL" id="UWOC01000137">
    <property type="protein sequence ID" value="VCU08279.1"/>
    <property type="molecule type" value="Genomic_DNA"/>
</dbReference>
<keyword evidence="2" id="KW-1185">Reference proteome</keyword>
<evidence type="ECO:0008006" key="3">
    <source>
        <dbReference type="Google" id="ProtNLM"/>
    </source>
</evidence>
<dbReference type="OrthoDB" id="122670at2"/>
<sequence length="88" mass="10046">MPTIAYFLGLSVRMFFNGHEPPHVHVRHQGFRARVMIADGAIIDGHLPPTVARILRDWTALRRDALMRNWQAAREEAPLEFIGGLEDD</sequence>
<dbReference type="InterPro" id="IPR025427">
    <property type="entry name" value="DUF4160"/>
</dbReference>
<reference evidence="2" key="1">
    <citation type="submission" date="2018-10" db="EMBL/GenBank/DDBJ databases">
        <authorList>
            <person name="Peiro R."/>
            <person name="Begona"/>
            <person name="Cbmso G."/>
            <person name="Lopez M."/>
            <person name="Gonzalez S."/>
            <person name="Sacristan E."/>
            <person name="Castillo E."/>
        </authorList>
    </citation>
    <scope>NUCLEOTIDE SEQUENCE [LARGE SCALE GENOMIC DNA]</scope>
</reference>
<dbReference type="Proteomes" id="UP000289200">
    <property type="component" value="Unassembled WGS sequence"/>
</dbReference>
<evidence type="ECO:0000313" key="1">
    <source>
        <dbReference type="EMBL" id="VCU08279.1"/>
    </source>
</evidence>
<accession>A0A447CST3</accession>
<name>A0A447CST3_9BRAD</name>
<gene>
    <name evidence="1" type="ORF">RHODGE_RHODGE_02139</name>
</gene>
<dbReference type="AlphaFoldDB" id="A0A447CST3"/>
<dbReference type="Pfam" id="PF13711">
    <property type="entry name" value="DUF4160"/>
    <property type="match status" value="1"/>
</dbReference>
<evidence type="ECO:0000313" key="2">
    <source>
        <dbReference type="Proteomes" id="UP000289200"/>
    </source>
</evidence>
<protein>
    <recommendedName>
        <fullName evidence="3">DUF4160 domain-containing protein</fullName>
    </recommendedName>
</protein>
<proteinExistence type="predicted"/>
<comment type="caution">
    <text evidence="1">The sequence shown here is derived from an EMBL/GenBank/DDBJ whole genome shotgun (WGS) entry which is preliminary data.</text>
</comment>
<dbReference type="RefSeq" id="WP_129608958.1">
    <property type="nucleotide sequence ID" value="NZ_UWOC01000137.1"/>
</dbReference>
<organism evidence="1 2">
    <name type="scientific">Rhodoplanes serenus</name>
    <dbReference type="NCBI Taxonomy" id="200615"/>
    <lineage>
        <taxon>Bacteria</taxon>
        <taxon>Pseudomonadati</taxon>
        <taxon>Pseudomonadota</taxon>
        <taxon>Alphaproteobacteria</taxon>
        <taxon>Hyphomicrobiales</taxon>
        <taxon>Nitrobacteraceae</taxon>
        <taxon>Rhodoplanes</taxon>
    </lineage>
</organism>